<proteinExistence type="predicted"/>
<name>A0ACB8S2X2_9AGAM</name>
<sequence>MTQINYLLRASRGTLPGAAQRYCRGHVAIIPQESGRIASVLPPPLDDAEHAVCVVFLGGDDRPTLETIRNYHPLLVSIRRVSTMIKFLLEHNVYYRDQGIVFSDYNLSRLLEGGAASDGVGIPSSVEITHIPSGSATGAAASSGYDGGPMEDVEIPESDLYIQSVGYTSSSETSAVHSKMKAQALQWCLDRKPFVAVRRGSALFPDRDPRMLTFCFPNLDPYGMGAFNHPARLKNMVLTADAPFAKDPNLIATVWDAHQRLQTTTTTQFQLKSGSYADVVDVLRNSLPELEAMNKKWDANPQAKATSRKEKELMLAMNKLTVLSKNIMGSNGIRALLKSFGCPGLWPIIPSLLRGSSTL</sequence>
<dbReference type="EMBL" id="MU275859">
    <property type="protein sequence ID" value="KAI0050690.1"/>
    <property type="molecule type" value="Genomic_DNA"/>
</dbReference>
<reference evidence="1" key="1">
    <citation type="submission" date="2021-02" db="EMBL/GenBank/DDBJ databases">
        <authorList>
            <consortium name="DOE Joint Genome Institute"/>
            <person name="Ahrendt S."/>
            <person name="Looney B.P."/>
            <person name="Miyauchi S."/>
            <person name="Morin E."/>
            <person name="Drula E."/>
            <person name="Courty P.E."/>
            <person name="Chicoki N."/>
            <person name="Fauchery L."/>
            <person name="Kohler A."/>
            <person name="Kuo A."/>
            <person name="Labutti K."/>
            <person name="Pangilinan J."/>
            <person name="Lipzen A."/>
            <person name="Riley R."/>
            <person name="Andreopoulos W."/>
            <person name="He G."/>
            <person name="Johnson J."/>
            <person name="Barry K.W."/>
            <person name="Grigoriev I.V."/>
            <person name="Nagy L."/>
            <person name="Hibbett D."/>
            <person name="Henrissat B."/>
            <person name="Matheny P.B."/>
            <person name="Labbe J."/>
            <person name="Martin F."/>
        </authorList>
    </citation>
    <scope>NUCLEOTIDE SEQUENCE</scope>
    <source>
        <strain evidence="1">FP105234-sp</strain>
    </source>
</reference>
<evidence type="ECO:0000313" key="1">
    <source>
        <dbReference type="EMBL" id="KAI0050690.1"/>
    </source>
</evidence>
<evidence type="ECO:0000313" key="2">
    <source>
        <dbReference type="Proteomes" id="UP000814033"/>
    </source>
</evidence>
<comment type="caution">
    <text evidence="1">The sequence shown here is derived from an EMBL/GenBank/DDBJ whole genome shotgun (WGS) entry which is preliminary data.</text>
</comment>
<protein>
    <submittedName>
        <fullName evidence="1">Uncharacterized protein</fullName>
    </submittedName>
</protein>
<organism evidence="1 2">
    <name type="scientific">Auriscalpium vulgare</name>
    <dbReference type="NCBI Taxonomy" id="40419"/>
    <lineage>
        <taxon>Eukaryota</taxon>
        <taxon>Fungi</taxon>
        <taxon>Dikarya</taxon>
        <taxon>Basidiomycota</taxon>
        <taxon>Agaricomycotina</taxon>
        <taxon>Agaricomycetes</taxon>
        <taxon>Russulales</taxon>
        <taxon>Auriscalpiaceae</taxon>
        <taxon>Auriscalpium</taxon>
    </lineage>
</organism>
<keyword evidence="2" id="KW-1185">Reference proteome</keyword>
<gene>
    <name evidence="1" type="ORF">FA95DRAFT_1581066</name>
</gene>
<reference evidence="1" key="2">
    <citation type="journal article" date="2022" name="New Phytol.">
        <title>Evolutionary transition to the ectomycorrhizal habit in the genomes of a hyperdiverse lineage of mushroom-forming fungi.</title>
        <authorList>
            <person name="Looney B."/>
            <person name="Miyauchi S."/>
            <person name="Morin E."/>
            <person name="Drula E."/>
            <person name="Courty P.E."/>
            <person name="Kohler A."/>
            <person name="Kuo A."/>
            <person name="LaButti K."/>
            <person name="Pangilinan J."/>
            <person name="Lipzen A."/>
            <person name="Riley R."/>
            <person name="Andreopoulos W."/>
            <person name="He G."/>
            <person name="Johnson J."/>
            <person name="Nolan M."/>
            <person name="Tritt A."/>
            <person name="Barry K.W."/>
            <person name="Grigoriev I.V."/>
            <person name="Nagy L.G."/>
            <person name="Hibbett D."/>
            <person name="Henrissat B."/>
            <person name="Matheny P.B."/>
            <person name="Labbe J."/>
            <person name="Martin F.M."/>
        </authorList>
    </citation>
    <scope>NUCLEOTIDE SEQUENCE</scope>
    <source>
        <strain evidence="1">FP105234-sp</strain>
    </source>
</reference>
<dbReference type="Proteomes" id="UP000814033">
    <property type="component" value="Unassembled WGS sequence"/>
</dbReference>
<accession>A0ACB8S2X2</accession>